<evidence type="ECO:0000256" key="5">
    <source>
        <dbReference type="ARBA" id="ARBA00022840"/>
    </source>
</evidence>
<dbReference type="SUPFAM" id="SSF56672">
    <property type="entry name" value="DNA/RNA polymerases"/>
    <property type="match status" value="1"/>
</dbReference>
<comment type="similarity">
    <text evidence="1">Belongs to the class-I aminoacyl-tRNA synthetase family.</text>
</comment>
<dbReference type="GO" id="GO:0003676">
    <property type="term" value="F:nucleic acid binding"/>
    <property type="evidence" value="ECO:0007669"/>
    <property type="project" value="UniProtKB-UniRule"/>
</dbReference>
<reference evidence="11" key="1">
    <citation type="submission" date="2020-04" db="EMBL/GenBank/DDBJ databases">
        <authorList>
            <person name="Alioto T."/>
            <person name="Alioto T."/>
            <person name="Gomez Garrido J."/>
        </authorList>
    </citation>
    <scope>NUCLEOTIDE SEQUENCE</scope>
    <source>
        <strain evidence="11">A484AB</strain>
    </source>
</reference>
<feature type="compositionally biased region" description="Low complexity" evidence="10">
    <location>
        <begin position="757"/>
        <end position="774"/>
    </location>
</feature>
<dbReference type="EC" id="6.1.1.5" evidence="2"/>
<evidence type="ECO:0000256" key="3">
    <source>
        <dbReference type="ARBA" id="ARBA00022598"/>
    </source>
</evidence>
<evidence type="ECO:0000256" key="9">
    <source>
        <dbReference type="ARBA" id="ARBA00048359"/>
    </source>
</evidence>
<dbReference type="Gene3D" id="3.40.50.620">
    <property type="entry name" value="HUPs"/>
    <property type="match status" value="1"/>
</dbReference>
<organism evidence="11 12">
    <name type="scientific">Paramuricea clavata</name>
    <name type="common">Red gorgonian</name>
    <name type="synonym">Violescent sea-whip</name>
    <dbReference type="NCBI Taxonomy" id="317549"/>
    <lineage>
        <taxon>Eukaryota</taxon>
        <taxon>Metazoa</taxon>
        <taxon>Cnidaria</taxon>
        <taxon>Anthozoa</taxon>
        <taxon>Octocorallia</taxon>
        <taxon>Malacalcyonacea</taxon>
        <taxon>Plexauridae</taxon>
        <taxon>Paramuricea</taxon>
    </lineage>
</organism>
<gene>
    <name evidence="11" type="ORF">PACLA_8A032917</name>
</gene>
<dbReference type="SUPFAM" id="SSF52374">
    <property type="entry name" value="Nucleotidylyl transferase"/>
    <property type="match status" value="1"/>
</dbReference>
<dbReference type="Proteomes" id="UP001152795">
    <property type="component" value="Unassembled WGS sequence"/>
</dbReference>
<dbReference type="InterPro" id="IPR001374">
    <property type="entry name" value="R3H_dom"/>
</dbReference>
<evidence type="ECO:0000313" key="11">
    <source>
        <dbReference type="EMBL" id="CAB4014371.1"/>
    </source>
</evidence>
<dbReference type="Pfam" id="PF01424">
    <property type="entry name" value="R3H"/>
    <property type="match status" value="1"/>
</dbReference>
<evidence type="ECO:0000256" key="7">
    <source>
        <dbReference type="ARBA" id="ARBA00023146"/>
    </source>
</evidence>
<evidence type="ECO:0000256" key="4">
    <source>
        <dbReference type="ARBA" id="ARBA00022741"/>
    </source>
</evidence>
<dbReference type="GO" id="GO:0002161">
    <property type="term" value="F:aminoacyl-tRNA deacylase activity"/>
    <property type="evidence" value="ECO:0007669"/>
    <property type="project" value="InterPro"/>
</dbReference>
<dbReference type="InterPro" id="IPR014729">
    <property type="entry name" value="Rossmann-like_a/b/a_fold"/>
</dbReference>
<accession>A0A6S7JBH1</accession>
<dbReference type="EMBL" id="CACRXK020008277">
    <property type="protein sequence ID" value="CAB4014371.1"/>
    <property type="molecule type" value="Genomic_DNA"/>
</dbReference>
<keyword evidence="5" id="KW-0067">ATP-binding</keyword>
<evidence type="ECO:0000256" key="1">
    <source>
        <dbReference type="ARBA" id="ARBA00005594"/>
    </source>
</evidence>
<evidence type="ECO:0000313" key="12">
    <source>
        <dbReference type="Proteomes" id="UP001152795"/>
    </source>
</evidence>
<dbReference type="InterPro" id="IPR009008">
    <property type="entry name" value="Val/Leu/Ile-tRNA-synth_edit"/>
</dbReference>
<dbReference type="InterPro" id="IPR002301">
    <property type="entry name" value="Ile-tRNA-ligase"/>
</dbReference>
<dbReference type="OrthoDB" id="1706657at2759"/>
<dbReference type="SUPFAM" id="SSF82708">
    <property type="entry name" value="R3H domain"/>
    <property type="match status" value="1"/>
</dbReference>
<protein>
    <recommendedName>
        <fullName evidence="2">isoleucine--tRNA ligase</fullName>
        <ecNumber evidence="2">6.1.1.5</ecNumber>
    </recommendedName>
    <alternativeName>
        <fullName evidence="8">Isoleucyl-tRNA synthetase</fullName>
    </alternativeName>
</protein>
<evidence type="ECO:0000256" key="2">
    <source>
        <dbReference type="ARBA" id="ARBA00013165"/>
    </source>
</evidence>
<feature type="non-terminal residue" evidence="11">
    <location>
        <position position="1"/>
    </location>
</feature>
<dbReference type="CDD" id="cd02642">
    <property type="entry name" value="R3H_encore_like"/>
    <property type="match status" value="1"/>
</dbReference>
<dbReference type="PROSITE" id="PS51061">
    <property type="entry name" value="R3H"/>
    <property type="match status" value="1"/>
</dbReference>
<evidence type="ECO:0000256" key="8">
    <source>
        <dbReference type="ARBA" id="ARBA00032665"/>
    </source>
</evidence>
<name>A0A6S7JBH1_PARCT</name>
<sequence>KYGYCMAGAHEGYISMFPARLCFSLILSGITNLSLFPGKTLKDKTYKPIFDYFKELKKDGAFRVLCDTFVTEDSGTGVVHSAPGFGEDDFRVSLAHGVIKKGDKVPCPVDNQGQFTEEVTDFEGLYVKDADKKITKLLKERGRLVHQSTITHNYPFCWRSDTPLIYKAVPGWFVKVESFVDKLLVNNKESYWVPEFVQEKRFHNWLENAHDWNISRNRYWGTPIPLWTSEDYEEIVCVGSIDELEQLSGVKATDLHRENTDKITIPSKTGRGTLKRISEVFDCWFESGSMPYAQEHYPFENKDDFEKSFPADFIAEGIDQTRGCALNISQLNLFPVFCINLNKYGEKSLKHLKHQGLINALKWFKSYRRKKDFIASDFDNDLVEEIPLSLYEIFDDPNDLLDYILPTNDTVSQITLNINGKEISDPIEVGDLFNEYFSSVADNFDISLLNNPINTHLPIATNHIKFTIPLITIDDILNLAAELDQNKSTGLDGIPAYFIKSSIHSIAPIILRICNMSIENGVFPNMWKKARLIPIYKAETRTERNNYRPISILPILSKLLERHVANSYVKFLTENDILSSCQHGFRAHHSCESTLIFICEHLLDNIEQGLINGIALIDLSKAFDLVDHRLLLQKLEQYGITPIALKWFKSYLNDRYQVVQIASSLSNPALIKSGVPQGPILGPILFLIFINDLPSYVGSSKPFLFVDDSTLISSGSDLHELSVSLKSDMTSDVPLEGFSETTRVLQHQTSSKDADSESGPSSLSSSRDSSFDYTDSTGTDLNEFIMKTLKNQRDKKMLLKLEKDFLGFISDPRKVLLQYPPMTSYHRMIVHRVAAYFGLDHNVDSTGKCIIVNKCPSTRFPEHRFTDFVREDSEEDPLPKLILKRQNSLSDESGPPAKRWTFVYACARNVSVECTVSTLTIL</sequence>
<keyword evidence="4" id="KW-0547">Nucleotide-binding</keyword>
<keyword evidence="7" id="KW-0030">Aminoacyl-tRNA synthetase</keyword>
<dbReference type="GO" id="GO:0006428">
    <property type="term" value="P:isoleucyl-tRNA aminoacylation"/>
    <property type="evidence" value="ECO:0007669"/>
    <property type="project" value="InterPro"/>
</dbReference>
<dbReference type="InterPro" id="IPR000477">
    <property type="entry name" value="RT_dom"/>
</dbReference>
<dbReference type="InterPro" id="IPR036867">
    <property type="entry name" value="R3H_dom_sf"/>
</dbReference>
<dbReference type="SUPFAM" id="SSF50677">
    <property type="entry name" value="ValRS/IleRS/LeuRS editing domain"/>
    <property type="match status" value="1"/>
</dbReference>
<dbReference type="Pfam" id="PF00078">
    <property type="entry name" value="RVT_1"/>
    <property type="match status" value="1"/>
</dbReference>
<dbReference type="SMART" id="SM00393">
    <property type="entry name" value="R3H"/>
    <property type="match status" value="1"/>
</dbReference>
<dbReference type="CDD" id="cd01650">
    <property type="entry name" value="RT_nLTR_like"/>
    <property type="match status" value="1"/>
</dbReference>
<dbReference type="PRINTS" id="PR00984">
    <property type="entry name" value="TRNASYNTHILE"/>
</dbReference>
<keyword evidence="6" id="KW-0648">Protein biosynthesis</keyword>
<dbReference type="Gene3D" id="3.30.1370.50">
    <property type="entry name" value="R3H-like domain"/>
    <property type="match status" value="1"/>
</dbReference>
<dbReference type="InterPro" id="IPR043502">
    <property type="entry name" value="DNA/RNA_pol_sf"/>
</dbReference>
<keyword evidence="3 11" id="KW-0436">Ligase</keyword>
<comment type="catalytic activity">
    <reaction evidence="9">
        <text>tRNA(Ile) + L-isoleucine + ATP = L-isoleucyl-tRNA(Ile) + AMP + diphosphate</text>
        <dbReference type="Rhea" id="RHEA:11060"/>
        <dbReference type="Rhea" id="RHEA-COMP:9666"/>
        <dbReference type="Rhea" id="RHEA-COMP:9695"/>
        <dbReference type="ChEBI" id="CHEBI:30616"/>
        <dbReference type="ChEBI" id="CHEBI:33019"/>
        <dbReference type="ChEBI" id="CHEBI:58045"/>
        <dbReference type="ChEBI" id="CHEBI:78442"/>
        <dbReference type="ChEBI" id="CHEBI:78528"/>
        <dbReference type="ChEBI" id="CHEBI:456215"/>
        <dbReference type="EC" id="6.1.1.5"/>
    </reaction>
</comment>
<dbReference type="FunFam" id="3.40.50.620:FF:000652">
    <property type="entry name" value="Isoleucyl-tRNA synthetase"/>
    <property type="match status" value="1"/>
</dbReference>
<comment type="caution">
    <text evidence="11">The sequence shown here is derived from an EMBL/GenBank/DDBJ whole genome shotgun (WGS) entry which is preliminary data.</text>
</comment>
<dbReference type="GO" id="GO:0004822">
    <property type="term" value="F:isoleucine-tRNA ligase activity"/>
    <property type="evidence" value="ECO:0007669"/>
    <property type="project" value="UniProtKB-EC"/>
</dbReference>
<dbReference type="Pfam" id="PF00133">
    <property type="entry name" value="tRNA-synt_1"/>
    <property type="match status" value="1"/>
</dbReference>
<dbReference type="GO" id="GO:0005524">
    <property type="term" value="F:ATP binding"/>
    <property type="evidence" value="ECO:0007669"/>
    <property type="project" value="UniProtKB-KW"/>
</dbReference>
<feature type="non-terminal residue" evidence="11">
    <location>
        <position position="922"/>
    </location>
</feature>
<evidence type="ECO:0000256" key="6">
    <source>
        <dbReference type="ARBA" id="ARBA00022917"/>
    </source>
</evidence>
<evidence type="ECO:0000256" key="10">
    <source>
        <dbReference type="SAM" id="MobiDB-lite"/>
    </source>
</evidence>
<dbReference type="InterPro" id="IPR002300">
    <property type="entry name" value="aa-tRNA-synth_Ia"/>
</dbReference>
<dbReference type="PROSITE" id="PS50878">
    <property type="entry name" value="RT_POL"/>
    <property type="match status" value="1"/>
</dbReference>
<feature type="region of interest" description="Disordered" evidence="10">
    <location>
        <begin position="744"/>
        <end position="774"/>
    </location>
</feature>
<dbReference type="InterPro" id="IPR023586">
    <property type="entry name" value="Ile-tRNA-ligase_type2"/>
</dbReference>
<dbReference type="AlphaFoldDB" id="A0A6S7JBH1"/>
<dbReference type="PANTHER" id="PTHR42780:SF1">
    <property type="entry name" value="ISOLEUCINE--TRNA LIGASE, CYTOPLASMIC"/>
    <property type="match status" value="1"/>
</dbReference>
<dbReference type="PANTHER" id="PTHR42780">
    <property type="entry name" value="SOLEUCYL-TRNA SYNTHETASE"/>
    <property type="match status" value="1"/>
</dbReference>
<keyword evidence="12" id="KW-1185">Reference proteome</keyword>
<proteinExistence type="inferred from homology"/>